<evidence type="ECO:0000256" key="1">
    <source>
        <dbReference type="SAM" id="MobiDB-lite"/>
    </source>
</evidence>
<evidence type="ECO:0000313" key="2">
    <source>
        <dbReference type="EnsemblPlants" id="OPUNC06G14610.1"/>
    </source>
</evidence>
<accession>A0A0E0LBY3</accession>
<reference evidence="2" key="1">
    <citation type="submission" date="2015-04" db="UniProtKB">
        <authorList>
            <consortium name="EnsemblPlants"/>
        </authorList>
    </citation>
    <scope>IDENTIFICATION</scope>
</reference>
<dbReference type="Proteomes" id="UP000026962">
    <property type="component" value="Chromosome 6"/>
</dbReference>
<feature type="compositionally biased region" description="Basic and acidic residues" evidence="1">
    <location>
        <begin position="121"/>
        <end position="135"/>
    </location>
</feature>
<feature type="region of interest" description="Disordered" evidence="1">
    <location>
        <begin position="119"/>
        <end position="139"/>
    </location>
</feature>
<dbReference type="AlphaFoldDB" id="A0A0E0LBY3"/>
<sequence>MKTDSMVLPGTFTTLMHHAMAGVCQKDIVAPVEENLFGFQNSMVVTTSRIEDVSEESNMEETQTDTYGEEHVLCWLGQWREQFRITTDNKQDGDLVAHEETYEENQLDDKLLEENYSAKAKQADAGHGDTAHDESALNDDGSNQVLLMLMKC</sequence>
<protein>
    <submittedName>
        <fullName evidence="2">Uncharacterized protein</fullName>
    </submittedName>
</protein>
<keyword evidence="3" id="KW-1185">Reference proteome</keyword>
<dbReference type="HOGENOM" id="CLU_1725259_0_0_1"/>
<proteinExistence type="predicted"/>
<evidence type="ECO:0000313" key="3">
    <source>
        <dbReference type="Proteomes" id="UP000026962"/>
    </source>
</evidence>
<name>A0A0E0LBY3_ORYPU</name>
<reference evidence="2" key="2">
    <citation type="submission" date="2018-05" db="EMBL/GenBank/DDBJ databases">
        <title>OpunRS2 (Oryza punctata Reference Sequence Version 2).</title>
        <authorList>
            <person name="Zhang J."/>
            <person name="Kudrna D."/>
            <person name="Lee S."/>
            <person name="Talag J."/>
            <person name="Welchert J."/>
            <person name="Wing R.A."/>
        </authorList>
    </citation>
    <scope>NUCLEOTIDE SEQUENCE [LARGE SCALE GENOMIC DNA]</scope>
</reference>
<dbReference type="EnsemblPlants" id="OPUNC06G14610.1">
    <property type="protein sequence ID" value="OPUNC06G14610.1"/>
    <property type="gene ID" value="OPUNC06G14610"/>
</dbReference>
<organism evidence="2">
    <name type="scientific">Oryza punctata</name>
    <name type="common">Red rice</name>
    <dbReference type="NCBI Taxonomy" id="4537"/>
    <lineage>
        <taxon>Eukaryota</taxon>
        <taxon>Viridiplantae</taxon>
        <taxon>Streptophyta</taxon>
        <taxon>Embryophyta</taxon>
        <taxon>Tracheophyta</taxon>
        <taxon>Spermatophyta</taxon>
        <taxon>Magnoliopsida</taxon>
        <taxon>Liliopsida</taxon>
        <taxon>Poales</taxon>
        <taxon>Poaceae</taxon>
        <taxon>BOP clade</taxon>
        <taxon>Oryzoideae</taxon>
        <taxon>Oryzeae</taxon>
        <taxon>Oryzinae</taxon>
        <taxon>Oryza</taxon>
    </lineage>
</organism>
<dbReference type="Gramene" id="OPUNC06G14610.1">
    <property type="protein sequence ID" value="OPUNC06G14610.1"/>
    <property type="gene ID" value="OPUNC06G14610"/>
</dbReference>